<gene>
    <name evidence="11" type="ORF">pdam_00003243</name>
</gene>
<reference evidence="11 12" key="1">
    <citation type="journal article" date="2018" name="Sci. Rep.">
        <title>Comparative analysis of the Pocillopora damicornis genome highlights role of immune system in coral evolution.</title>
        <authorList>
            <person name="Cunning R."/>
            <person name="Bay R.A."/>
            <person name="Gillette P."/>
            <person name="Baker A.C."/>
            <person name="Traylor-Knowles N."/>
        </authorList>
    </citation>
    <scope>NUCLEOTIDE SEQUENCE [LARGE SCALE GENOMIC DNA]</scope>
    <source>
        <strain evidence="11">RSMAS</strain>
        <tissue evidence="11">Whole animal</tissue>
    </source>
</reference>
<dbReference type="InterPro" id="IPR044736">
    <property type="entry name" value="Gid1/RanBPM/SPLA_SPRY"/>
</dbReference>
<dbReference type="PANTHER" id="PTHR10117">
    <property type="entry name" value="TRANSIENT RECEPTOR POTENTIAL CHANNEL"/>
    <property type="match status" value="1"/>
</dbReference>
<dbReference type="GO" id="GO:0015279">
    <property type="term" value="F:store-operated calcium channel activity"/>
    <property type="evidence" value="ECO:0007669"/>
    <property type="project" value="TreeGrafter"/>
</dbReference>
<evidence type="ECO:0000259" key="10">
    <source>
        <dbReference type="Pfam" id="PF00622"/>
    </source>
</evidence>
<dbReference type="GO" id="GO:0051480">
    <property type="term" value="P:regulation of cytosolic calcium ion concentration"/>
    <property type="evidence" value="ECO:0007669"/>
    <property type="project" value="TreeGrafter"/>
</dbReference>
<dbReference type="Pfam" id="PF00520">
    <property type="entry name" value="Ion_trans"/>
    <property type="match status" value="1"/>
</dbReference>
<dbReference type="GO" id="GO:0005886">
    <property type="term" value="C:plasma membrane"/>
    <property type="evidence" value="ECO:0007669"/>
    <property type="project" value="TreeGrafter"/>
</dbReference>
<comment type="subcellular location">
    <subcellularLocation>
        <location evidence="1">Membrane</location>
        <topology evidence="1">Multi-pass membrane protein</topology>
    </subcellularLocation>
</comment>
<dbReference type="CDD" id="cd12885">
    <property type="entry name" value="SPRY_RanBP_like"/>
    <property type="match status" value="1"/>
</dbReference>
<evidence type="ECO:0000259" key="9">
    <source>
        <dbReference type="Pfam" id="PF00520"/>
    </source>
</evidence>
<dbReference type="PRINTS" id="PR01097">
    <property type="entry name" value="TRNSRECEPTRP"/>
</dbReference>
<accession>A0A3M6TII5</accession>
<evidence type="ECO:0000256" key="8">
    <source>
        <dbReference type="SAM" id="Phobius"/>
    </source>
</evidence>
<keyword evidence="6 8" id="KW-0472">Membrane</keyword>
<organism evidence="11 12">
    <name type="scientific">Pocillopora damicornis</name>
    <name type="common">Cauliflower coral</name>
    <name type="synonym">Millepora damicornis</name>
    <dbReference type="NCBI Taxonomy" id="46731"/>
    <lineage>
        <taxon>Eukaryota</taxon>
        <taxon>Metazoa</taxon>
        <taxon>Cnidaria</taxon>
        <taxon>Anthozoa</taxon>
        <taxon>Hexacorallia</taxon>
        <taxon>Scleractinia</taxon>
        <taxon>Astrocoeniina</taxon>
        <taxon>Pocilloporidae</taxon>
        <taxon>Pocillopora</taxon>
    </lineage>
</organism>
<sequence length="915" mass="105529">MEEYTTWLELQGVSNEEVNDRKAFEDSLRKTIKDGDFDEISDKLTPRALTKCNTNALLMAMEVTFKLRRLADKKGPDEEDFNKLAASLDEFISRLFDPLKSGGRLRDVFLSDSIDNVMDAAIEFKQKNFFAHPVINSQMTKKWHGELGWMRKCSWLSTERWIWVFLNVWCVFDVFLFPIIFIVFGGYHLARKKMRNRKGIFRNKEDIYGSYLKYFTIPYFIFVRDTFSFLVHLGLHFATCLAPSSISISRLEWAVCVFYMGRIVTEIKQISDTKVLQSEESDKPGIKEPMTCGSVEILTELKETSNRKSKSTSLAMRFSKYLNDRWNVLDLTTIIVYLTIFVLRMLTWAVSDSVVNNRALVITGYLYGLNTMFLTFRAFGLVMEITRGVGAIQIALFFILKDVAIIFWQFIAAILAFSIAITKVYVAEKSYLVKEDQDKNAWWTVAKHLCWSLLGIVELDPLDSSDKLSVTVVRFLYGGFMIMGAVLLMNMMIALLSNTYQRVEDNSLKEWSFRKAMRIQTYSSYDPIPVPFNLVSSLLLGLRSSFQCFCFCLRWRRERQQEIYIKDGNRNLVKRPRSIRISQMEEKMLKLKRESLDLVVKNLQTKYFASYGYIFPLTDQDKMDQVFQETRNLRPMTNQVAYNTFISNGYDKCVLPTGPKAWKSEGIRIEDCLLMYEGEEVCKTCKDQPTASQKNHGARYLIPFTTEFPGFEVLILGTGECRSLEMGVAGKNYESHVNRSRGWTNECIGYHINGNIFNAFTANSIIEIEDAMADRGDVIGCMVMFEMAGNGEVPILFTLNGKQITQVTISTNFDDKESLLFPFVSMGHKGVTVSAKFRRVRDDMLDNVRMNFRRIEDVFNGWNKECMLMNDSSEKGPALRRKIKETLEGLKEVDELGKHLNRKFDQVLNTGGHYS</sequence>
<dbReference type="AlphaFoldDB" id="A0A3M6TII5"/>
<keyword evidence="4 8" id="KW-1133">Transmembrane helix</keyword>
<keyword evidence="3 8" id="KW-0812">Transmembrane</keyword>
<dbReference type="Pfam" id="PF00622">
    <property type="entry name" value="SPRY"/>
    <property type="match status" value="1"/>
</dbReference>
<keyword evidence="5" id="KW-0406">Ion transport</keyword>
<dbReference type="EMBL" id="RCHS01003527">
    <property type="protein sequence ID" value="RMX41088.1"/>
    <property type="molecule type" value="Genomic_DNA"/>
</dbReference>
<dbReference type="InterPro" id="IPR043136">
    <property type="entry name" value="B30.2/SPRY_sf"/>
</dbReference>
<proteinExistence type="predicted"/>
<evidence type="ECO:0000256" key="7">
    <source>
        <dbReference type="ARBA" id="ARBA00023303"/>
    </source>
</evidence>
<protein>
    <recommendedName>
        <fullName evidence="13">Ion transport domain-containing protein</fullName>
    </recommendedName>
</protein>
<dbReference type="InterPro" id="IPR003877">
    <property type="entry name" value="SPRY_dom"/>
</dbReference>
<evidence type="ECO:0000256" key="5">
    <source>
        <dbReference type="ARBA" id="ARBA00023065"/>
    </source>
</evidence>
<keyword evidence="12" id="KW-1185">Reference proteome</keyword>
<evidence type="ECO:0000256" key="1">
    <source>
        <dbReference type="ARBA" id="ARBA00004141"/>
    </source>
</evidence>
<evidence type="ECO:0000256" key="2">
    <source>
        <dbReference type="ARBA" id="ARBA00022448"/>
    </source>
</evidence>
<name>A0A3M6TII5_POCDA</name>
<keyword evidence="7" id="KW-0407">Ion channel</keyword>
<feature type="transmembrane region" description="Helical" evidence="8">
    <location>
        <begin position="326"/>
        <end position="347"/>
    </location>
</feature>
<feature type="transmembrane region" description="Helical" evidence="8">
    <location>
        <begin position="394"/>
        <end position="421"/>
    </location>
</feature>
<dbReference type="PANTHER" id="PTHR10117:SF54">
    <property type="entry name" value="TRANSIENT RECEPTOR POTENTIAL-GAMMA PROTEIN"/>
    <property type="match status" value="1"/>
</dbReference>
<dbReference type="InterPro" id="IPR005821">
    <property type="entry name" value="Ion_trans_dom"/>
</dbReference>
<feature type="domain" description="Ion transport" evidence="9">
    <location>
        <begin position="314"/>
        <end position="506"/>
    </location>
</feature>
<dbReference type="GO" id="GO:0070679">
    <property type="term" value="F:inositol 1,4,5 trisphosphate binding"/>
    <property type="evidence" value="ECO:0007669"/>
    <property type="project" value="TreeGrafter"/>
</dbReference>
<dbReference type="Gene3D" id="2.60.120.920">
    <property type="match status" value="1"/>
</dbReference>
<evidence type="ECO:0000313" key="11">
    <source>
        <dbReference type="EMBL" id="RMX41088.1"/>
    </source>
</evidence>
<keyword evidence="2" id="KW-0813">Transport</keyword>
<dbReference type="OrthoDB" id="5960984at2759"/>
<feature type="domain" description="SPRY" evidence="10">
    <location>
        <begin position="711"/>
        <end position="833"/>
    </location>
</feature>
<dbReference type="Proteomes" id="UP000275408">
    <property type="component" value="Unassembled WGS sequence"/>
</dbReference>
<dbReference type="GO" id="GO:0034703">
    <property type="term" value="C:cation channel complex"/>
    <property type="evidence" value="ECO:0007669"/>
    <property type="project" value="TreeGrafter"/>
</dbReference>
<dbReference type="InterPro" id="IPR002153">
    <property type="entry name" value="TRPC_channel"/>
</dbReference>
<evidence type="ECO:0008006" key="13">
    <source>
        <dbReference type="Google" id="ProtNLM"/>
    </source>
</evidence>
<evidence type="ECO:0000256" key="4">
    <source>
        <dbReference type="ARBA" id="ARBA00022989"/>
    </source>
</evidence>
<feature type="transmembrane region" description="Helical" evidence="8">
    <location>
        <begin position="471"/>
        <end position="496"/>
    </location>
</feature>
<feature type="transmembrane region" description="Helical" evidence="8">
    <location>
        <begin position="359"/>
        <end position="382"/>
    </location>
</feature>
<evidence type="ECO:0000313" key="12">
    <source>
        <dbReference type="Proteomes" id="UP000275408"/>
    </source>
</evidence>
<evidence type="ECO:0000256" key="3">
    <source>
        <dbReference type="ARBA" id="ARBA00022692"/>
    </source>
</evidence>
<evidence type="ECO:0000256" key="6">
    <source>
        <dbReference type="ARBA" id="ARBA00023136"/>
    </source>
</evidence>
<comment type="caution">
    <text evidence="11">The sequence shown here is derived from an EMBL/GenBank/DDBJ whole genome shotgun (WGS) entry which is preliminary data.</text>
</comment>
<feature type="transmembrane region" description="Helical" evidence="8">
    <location>
        <begin position="161"/>
        <end position="190"/>
    </location>
</feature>